<proteinExistence type="predicted"/>
<dbReference type="EMBL" id="BGZK01001113">
    <property type="protein sequence ID" value="GBP71570.1"/>
    <property type="molecule type" value="Genomic_DNA"/>
</dbReference>
<evidence type="ECO:0000313" key="2">
    <source>
        <dbReference type="Proteomes" id="UP000299102"/>
    </source>
</evidence>
<dbReference type="AlphaFoldDB" id="A0A4C1Y7W6"/>
<organism evidence="1 2">
    <name type="scientific">Eumeta variegata</name>
    <name type="common">Bagworm moth</name>
    <name type="synonym">Eumeta japonica</name>
    <dbReference type="NCBI Taxonomy" id="151549"/>
    <lineage>
        <taxon>Eukaryota</taxon>
        <taxon>Metazoa</taxon>
        <taxon>Ecdysozoa</taxon>
        <taxon>Arthropoda</taxon>
        <taxon>Hexapoda</taxon>
        <taxon>Insecta</taxon>
        <taxon>Pterygota</taxon>
        <taxon>Neoptera</taxon>
        <taxon>Endopterygota</taxon>
        <taxon>Lepidoptera</taxon>
        <taxon>Glossata</taxon>
        <taxon>Ditrysia</taxon>
        <taxon>Tineoidea</taxon>
        <taxon>Psychidae</taxon>
        <taxon>Oiketicinae</taxon>
        <taxon>Eumeta</taxon>
    </lineage>
</organism>
<name>A0A4C1Y7W6_EUMVA</name>
<keyword evidence="2" id="KW-1185">Reference proteome</keyword>
<comment type="caution">
    <text evidence="1">The sequence shown here is derived from an EMBL/GenBank/DDBJ whole genome shotgun (WGS) entry which is preliminary data.</text>
</comment>
<gene>
    <name evidence="1" type="ORF">EVAR_42035_1</name>
</gene>
<dbReference type="Proteomes" id="UP000299102">
    <property type="component" value="Unassembled WGS sequence"/>
</dbReference>
<dbReference type="Gene3D" id="3.30.420.10">
    <property type="entry name" value="Ribonuclease H-like superfamily/Ribonuclease H"/>
    <property type="match status" value="1"/>
</dbReference>
<evidence type="ECO:0000313" key="1">
    <source>
        <dbReference type="EMBL" id="GBP71570.1"/>
    </source>
</evidence>
<protein>
    <submittedName>
        <fullName evidence="1">Uncharacterized protein</fullName>
    </submittedName>
</protein>
<dbReference type="OrthoDB" id="10017160at2759"/>
<dbReference type="GO" id="GO:0003676">
    <property type="term" value="F:nucleic acid binding"/>
    <property type="evidence" value="ECO:0007669"/>
    <property type="project" value="InterPro"/>
</dbReference>
<reference evidence="1 2" key="1">
    <citation type="journal article" date="2019" name="Commun. Biol.">
        <title>The bagworm genome reveals a unique fibroin gene that provides high tensile strength.</title>
        <authorList>
            <person name="Kono N."/>
            <person name="Nakamura H."/>
            <person name="Ohtoshi R."/>
            <person name="Tomita M."/>
            <person name="Numata K."/>
            <person name="Arakawa K."/>
        </authorList>
    </citation>
    <scope>NUCLEOTIDE SEQUENCE [LARGE SCALE GENOMIC DNA]</scope>
</reference>
<dbReference type="InterPro" id="IPR036397">
    <property type="entry name" value="RNaseH_sf"/>
</dbReference>
<accession>A0A4C1Y7W6</accession>
<sequence length="132" mass="15180">MKCQPSDITAVVIIRRDASTTPSGPLTSIMFSVSNVLGLGVRKLCTRWIPHNLTEARKLRHVNWCFETMQIFASGNSNSLYGIVTGDDTWFYCYHLETKRQCAQWCFLSRGGLLKLYEVEASEKRWWPRSSE</sequence>